<name>A0A0W1SLP4_9EURY</name>
<comment type="caution">
    <text evidence="6">The sequence shown here is derived from an EMBL/GenBank/DDBJ whole genome shotgun (WGS) entry which is preliminary data.</text>
</comment>
<dbReference type="CDD" id="cd06262">
    <property type="entry name" value="metallo-hydrolase-like_MBL-fold"/>
    <property type="match status" value="1"/>
</dbReference>
<keyword evidence="3" id="KW-0378">Hydrolase</keyword>
<feature type="domain" description="Metallo-beta-lactamase" evidence="5">
    <location>
        <begin position="13"/>
        <end position="170"/>
    </location>
</feature>
<gene>
    <name evidence="6" type="ORF">AUR66_14750</name>
</gene>
<dbReference type="Pfam" id="PF00753">
    <property type="entry name" value="Lactamase_B"/>
    <property type="match status" value="1"/>
</dbReference>
<evidence type="ECO:0000259" key="5">
    <source>
        <dbReference type="SMART" id="SM00849"/>
    </source>
</evidence>
<evidence type="ECO:0000313" key="7">
    <source>
        <dbReference type="Proteomes" id="UP000053157"/>
    </source>
</evidence>
<evidence type="ECO:0000313" key="6">
    <source>
        <dbReference type="EMBL" id="KTG27187.1"/>
    </source>
</evidence>
<comment type="cofactor">
    <cofactor evidence="1">
        <name>Zn(2+)</name>
        <dbReference type="ChEBI" id="CHEBI:29105"/>
    </cofactor>
</comment>
<dbReference type="GO" id="GO:0046872">
    <property type="term" value="F:metal ion binding"/>
    <property type="evidence" value="ECO:0007669"/>
    <property type="project" value="UniProtKB-KW"/>
</dbReference>
<dbReference type="InterPro" id="IPR051453">
    <property type="entry name" value="MBL_Glyoxalase_II"/>
</dbReference>
<evidence type="ECO:0000256" key="1">
    <source>
        <dbReference type="ARBA" id="ARBA00001947"/>
    </source>
</evidence>
<evidence type="ECO:0000256" key="4">
    <source>
        <dbReference type="ARBA" id="ARBA00022833"/>
    </source>
</evidence>
<dbReference type="PANTHER" id="PTHR46233">
    <property type="entry name" value="HYDROXYACYLGLUTATHIONE HYDROLASE GLOC"/>
    <property type="match status" value="1"/>
</dbReference>
<dbReference type="OrthoDB" id="197151at2157"/>
<accession>A0A0W1SLP4</accession>
<keyword evidence="2" id="KW-0479">Metal-binding</keyword>
<keyword evidence="4" id="KW-0862">Zinc</keyword>
<dbReference type="PANTHER" id="PTHR46233:SF3">
    <property type="entry name" value="HYDROXYACYLGLUTATHIONE HYDROLASE GLOC"/>
    <property type="match status" value="1"/>
</dbReference>
<sequence>MIRNLAQGIRTFTSNVFLVDGDTTALVDAGANFDIVPKVREFTDDIDAVYLTHTHPDHVGNVDAIREAFDVQTWGYDAGNLAVDNRIEDGERIQIGDDVYQAIHTPGHKDDHLCFFSRGSGVCFAGDLIFANGGFGRTDLPEGDREVLIESIDRLREATGDDVTEIHTGHGPSIVTRPQDDIELAARAARVNR</sequence>
<dbReference type="Proteomes" id="UP000053157">
    <property type="component" value="Unassembled WGS sequence"/>
</dbReference>
<evidence type="ECO:0000256" key="2">
    <source>
        <dbReference type="ARBA" id="ARBA00022723"/>
    </source>
</evidence>
<dbReference type="SMART" id="SM00849">
    <property type="entry name" value="Lactamase_B"/>
    <property type="match status" value="1"/>
</dbReference>
<organism evidence="6 7">
    <name type="scientific">Haloferax profundi</name>
    <dbReference type="NCBI Taxonomy" id="1544718"/>
    <lineage>
        <taxon>Archaea</taxon>
        <taxon>Methanobacteriati</taxon>
        <taxon>Methanobacteriota</taxon>
        <taxon>Stenosarchaea group</taxon>
        <taxon>Halobacteria</taxon>
        <taxon>Halobacteriales</taxon>
        <taxon>Haloferacaceae</taxon>
        <taxon>Haloferax</taxon>
    </lineage>
</organism>
<dbReference type="InterPro" id="IPR036866">
    <property type="entry name" value="RibonucZ/Hydroxyglut_hydro"/>
</dbReference>
<reference evidence="6 7" key="1">
    <citation type="submission" date="2015-12" db="EMBL/GenBank/DDBJ databases">
        <title>Haloferax profundi sp. nov. isolated from the Discovery deep brine-seawater interface in the Red Sea.</title>
        <authorList>
            <person name="Zhang G."/>
            <person name="Stingl U."/>
            <person name="Rashid M."/>
        </authorList>
    </citation>
    <scope>NUCLEOTIDE SEQUENCE [LARGE SCALE GENOMIC DNA]</scope>
    <source>
        <strain evidence="6 7">SB29</strain>
    </source>
</reference>
<keyword evidence="7" id="KW-1185">Reference proteome</keyword>
<dbReference type="RefSeq" id="WP_058572256.1">
    <property type="nucleotide sequence ID" value="NZ_LOPV01000181.1"/>
</dbReference>
<protein>
    <submittedName>
        <fullName evidence="6">Flavoprotein</fullName>
    </submittedName>
</protein>
<dbReference type="SUPFAM" id="SSF56281">
    <property type="entry name" value="Metallo-hydrolase/oxidoreductase"/>
    <property type="match status" value="1"/>
</dbReference>
<dbReference type="InterPro" id="IPR001279">
    <property type="entry name" value="Metallo-B-lactamas"/>
</dbReference>
<dbReference type="EMBL" id="LOPV01000181">
    <property type="protein sequence ID" value="KTG27187.1"/>
    <property type="molecule type" value="Genomic_DNA"/>
</dbReference>
<dbReference type="GO" id="GO:0016787">
    <property type="term" value="F:hydrolase activity"/>
    <property type="evidence" value="ECO:0007669"/>
    <property type="project" value="UniProtKB-KW"/>
</dbReference>
<dbReference type="AlphaFoldDB" id="A0A0W1SLP4"/>
<evidence type="ECO:0000256" key="3">
    <source>
        <dbReference type="ARBA" id="ARBA00022801"/>
    </source>
</evidence>
<dbReference type="Gene3D" id="3.60.15.10">
    <property type="entry name" value="Ribonuclease Z/Hydroxyacylglutathione hydrolase-like"/>
    <property type="match status" value="1"/>
</dbReference>
<proteinExistence type="predicted"/>